<dbReference type="RefSeq" id="WP_379790077.1">
    <property type="nucleotide sequence ID" value="NZ_JBHSQB010000003.1"/>
</dbReference>
<evidence type="ECO:0000313" key="2">
    <source>
        <dbReference type="Proteomes" id="UP001596287"/>
    </source>
</evidence>
<protein>
    <submittedName>
        <fullName evidence="1">Uncharacterized protein</fullName>
    </submittedName>
</protein>
<name>A0ABW1PIT5_9FLAO</name>
<dbReference type="Proteomes" id="UP001596287">
    <property type="component" value="Unassembled WGS sequence"/>
</dbReference>
<proteinExistence type="predicted"/>
<dbReference type="EMBL" id="JBHSQB010000003">
    <property type="protein sequence ID" value="MFC6095453.1"/>
    <property type="molecule type" value="Genomic_DNA"/>
</dbReference>
<gene>
    <name evidence="1" type="ORF">ACFPVY_02255</name>
</gene>
<organism evidence="1 2">
    <name type="scientific">Flavobacterium qiangtangense</name>
    <dbReference type="NCBI Taxonomy" id="1442595"/>
    <lineage>
        <taxon>Bacteria</taxon>
        <taxon>Pseudomonadati</taxon>
        <taxon>Bacteroidota</taxon>
        <taxon>Flavobacteriia</taxon>
        <taxon>Flavobacteriales</taxon>
        <taxon>Flavobacteriaceae</taxon>
        <taxon>Flavobacterium</taxon>
    </lineage>
</organism>
<accession>A0ABW1PIT5</accession>
<keyword evidence="2" id="KW-1185">Reference proteome</keyword>
<comment type="caution">
    <text evidence="1">The sequence shown here is derived from an EMBL/GenBank/DDBJ whole genome shotgun (WGS) entry which is preliminary data.</text>
</comment>
<evidence type="ECO:0000313" key="1">
    <source>
        <dbReference type="EMBL" id="MFC6095453.1"/>
    </source>
</evidence>
<sequence length="50" mass="5508">MLCPPVFNGVGKLYGKEHEPLIVNPSHCLEHISSASKMHDAAQKLEAWHG</sequence>
<reference evidence="2" key="1">
    <citation type="journal article" date="2019" name="Int. J. Syst. Evol. Microbiol.">
        <title>The Global Catalogue of Microorganisms (GCM) 10K type strain sequencing project: providing services to taxonomists for standard genome sequencing and annotation.</title>
        <authorList>
            <consortium name="The Broad Institute Genomics Platform"/>
            <consortium name="The Broad Institute Genome Sequencing Center for Infectious Disease"/>
            <person name="Wu L."/>
            <person name="Ma J."/>
        </authorList>
    </citation>
    <scope>NUCLEOTIDE SEQUENCE [LARGE SCALE GENOMIC DNA]</scope>
    <source>
        <strain evidence="2">CCUG 49679</strain>
    </source>
</reference>